<proteinExistence type="predicted"/>
<accession>A0A4P9VIS3</accession>
<evidence type="ECO:0008006" key="4">
    <source>
        <dbReference type="Google" id="ProtNLM"/>
    </source>
</evidence>
<name>A0A4P9VIS3_9GAMM</name>
<keyword evidence="3" id="KW-1185">Reference proteome</keyword>
<reference evidence="2 3" key="1">
    <citation type="submission" date="2017-04" db="EMBL/GenBank/DDBJ databases">
        <title>Draft genome sequence of Zooshikella ganghwensis VG4 isolated from Red Sea sediments.</title>
        <authorList>
            <person name="Rehman Z."/>
            <person name="Alam I."/>
            <person name="Kamau A."/>
            <person name="Bajic V."/>
            <person name="Leiknes T."/>
        </authorList>
    </citation>
    <scope>NUCLEOTIDE SEQUENCE [LARGE SCALE GENOMIC DNA]</scope>
    <source>
        <strain evidence="2 3">VG4</strain>
    </source>
</reference>
<feature type="compositionally biased region" description="Polar residues" evidence="1">
    <location>
        <begin position="18"/>
        <end position="41"/>
    </location>
</feature>
<protein>
    <recommendedName>
        <fullName evidence="4">Response regulator</fullName>
    </recommendedName>
</protein>
<feature type="region of interest" description="Disordered" evidence="1">
    <location>
        <begin position="1"/>
        <end position="50"/>
    </location>
</feature>
<organism evidence="2 3">
    <name type="scientific">Zooshikella ganghwensis</name>
    <dbReference type="NCBI Taxonomy" id="202772"/>
    <lineage>
        <taxon>Bacteria</taxon>
        <taxon>Pseudomonadati</taxon>
        <taxon>Pseudomonadota</taxon>
        <taxon>Gammaproteobacteria</taxon>
        <taxon>Oceanospirillales</taxon>
        <taxon>Zooshikellaceae</taxon>
        <taxon>Zooshikella</taxon>
    </lineage>
</organism>
<feature type="compositionally biased region" description="Basic and acidic residues" evidence="1">
    <location>
        <begin position="1"/>
        <end position="14"/>
    </location>
</feature>
<dbReference type="EMBL" id="NDXW01000001">
    <property type="protein sequence ID" value="RDH42087.1"/>
    <property type="molecule type" value="Genomic_DNA"/>
</dbReference>
<gene>
    <name evidence="2" type="ORF">B9G39_00760</name>
</gene>
<sequence>MQSNLKSKDGKYDLSEASGKTSSPIQDEIAQCQSKAESQHVSSKHNDQKTNPDFIQIEDEFIIRTLWEVKAEKYGLHGLFLNTYQALEEMLPNVDKSTPIFIDIQLPNSTKDGFEIASALHCQGYTALYLSTGSLASEIQETPWIKETVGKDFPTHILVKNTKPTT</sequence>
<dbReference type="AlphaFoldDB" id="A0A4P9VIS3"/>
<evidence type="ECO:0000256" key="1">
    <source>
        <dbReference type="SAM" id="MobiDB-lite"/>
    </source>
</evidence>
<dbReference type="Proteomes" id="UP000257039">
    <property type="component" value="Unassembled WGS sequence"/>
</dbReference>
<evidence type="ECO:0000313" key="3">
    <source>
        <dbReference type="Proteomes" id="UP000257039"/>
    </source>
</evidence>
<comment type="caution">
    <text evidence="2">The sequence shown here is derived from an EMBL/GenBank/DDBJ whole genome shotgun (WGS) entry which is preliminary data.</text>
</comment>
<evidence type="ECO:0000313" key="2">
    <source>
        <dbReference type="EMBL" id="RDH42087.1"/>
    </source>
</evidence>